<proteinExistence type="predicted"/>
<evidence type="ECO:0000313" key="2">
    <source>
        <dbReference type="EMBL" id="KAJ3588561.1"/>
    </source>
</evidence>
<accession>A0A9Q0DHS0</accession>
<keyword evidence="3" id="KW-1185">Reference proteome</keyword>
<reference evidence="2" key="1">
    <citation type="submission" date="2022-07" db="EMBL/GenBank/DDBJ databases">
        <title>Chromosome-level genome of Muraenolepis orangiensis.</title>
        <authorList>
            <person name="Kim J."/>
        </authorList>
    </citation>
    <scope>NUCLEOTIDE SEQUENCE</scope>
    <source>
        <strain evidence="2">KU_S4_2022</strain>
        <tissue evidence="2">Muscle</tissue>
    </source>
</reference>
<comment type="caution">
    <text evidence="2">The sequence shown here is derived from an EMBL/GenBank/DDBJ whole genome shotgun (WGS) entry which is preliminary data.</text>
</comment>
<protein>
    <submittedName>
        <fullName evidence="2">Uncharacterized protein</fullName>
    </submittedName>
</protein>
<name>A0A9Q0DHS0_9TELE</name>
<evidence type="ECO:0000256" key="1">
    <source>
        <dbReference type="SAM" id="MobiDB-lite"/>
    </source>
</evidence>
<dbReference type="Proteomes" id="UP001148018">
    <property type="component" value="Unassembled WGS sequence"/>
</dbReference>
<sequence>MSHLRQLCLIYFDTQGHVTQRAVGVEGARGASLLGSERSRLWRANAHADNQIVPAARSVMEDGPEARAAVERRVEPEIKEV</sequence>
<evidence type="ECO:0000313" key="3">
    <source>
        <dbReference type="Proteomes" id="UP001148018"/>
    </source>
</evidence>
<gene>
    <name evidence="2" type="ORF">NHX12_012153</name>
</gene>
<feature type="region of interest" description="Disordered" evidence="1">
    <location>
        <begin position="60"/>
        <end position="81"/>
    </location>
</feature>
<feature type="compositionally biased region" description="Basic and acidic residues" evidence="1">
    <location>
        <begin position="64"/>
        <end position="81"/>
    </location>
</feature>
<organism evidence="2 3">
    <name type="scientific">Muraenolepis orangiensis</name>
    <name type="common">Patagonian moray cod</name>
    <dbReference type="NCBI Taxonomy" id="630683"/>
    <lineage>
        <taxon>Eukaryota</taxon>
        <taxon>Metazoa</taxon>
        <taxon>Chordata</taxon>
        <taxon>Craniata</taxon>
        <taxon>Vertebrata</taxon>
        <taxon>Euteleostomi</taxon>
        <taxon>Actinopterygii</taxon>
        <taxon>Neopterygii</taxon>
        <taxon>Teleostei</taxon>
        <taxon>Neoteleostei</taxon>
        <taxon>Acanthomorphata</taxon>
        <taxon>Zeiogadaria</taxon>
        <taxon>Gadariae</taxon>
        <taxon>Gadiformes</taxon>
        <taxon>Muraenolepidoidei</taxon>
        <taxon>Muraenolepididae</taxon>
        <taxon>Muraenolepis</taxon>
    </lineage>
</organism>
<dbReference type="AlphaFoldDB" id="A0A9Q0DHS0"/>
<dbReference type="EMBL" id="JANIIK010000116">
    <property type="protein sequence ID" value="KAJ3588561.1"/>
    <property type="molecule type" value="Genomic_DNA"/>
</dbReference>